<reference evidence="3 4" key="1">
    <citation type="submission" date="2019-08" db="EMBL/GenBank/DDBJ databases">
        <title>Microbe sample from Colwellia echini.</title>
        <authorList>
            <person name="Christiansen L."/>
            <person name="Pathiraja D."/>
            <person name="Schultz-Johansen M."/>
            <person name="Choi I.-G."/>
            <person name="Stougaard P."/>
        </authorList>
    </citation>
    <scope>NUCLEOTIDE SEQUENCE [LARGE SCALE GENOMIC DNA]</scope>
    <source>
        <strain evidence="3 4">A3</strain>
    </source>
</reference>
<keyword evidence="1" id="KW-1133">Transmembrane helix</keyword>
<evidence type="ECO:0000313" key="3">
    <source>
        <dbReference type="EMBL" id="TYK65116.1"/>
    </source>
</evidence>
<dbReference type="Proteomes" id="UP000815846">
    <property type="component" value="Unassembled WGS sequence"/>
</dbReference>
<evidence type="ECO:0000313" key="4">
    <source>
        <dbReference type="Proteomes" id="UP000815846"/>
    </source>
</evidence>
<comment type="caution">
    <text evidence="3">The sequence shown here is derived from an EMBL/GenBank/DDBJ whole genome shotgun (WGS) entry which is preliminary data.</text>
</comment>
<evidence type="ECO:0000256" key="1">
    <source>
        <dbReference type="SAM" id="Phobius"/>
    </source>
</evidence>
<evidence type="ECO:0000259" key="2">
    <source>
        <dbReference type="Pfam" id="PF20029"/>
    </source>
</evidence>
<name>A0ABY3MV70_9GAMM</name>
<dbReference type="EMBL" id="PJAI02000014">
    <property type="protein sequence ID" value="TYK65116.1"/>
    <property type="molecule type" value="Genomic_DNA"/>
</dbReference>
<keyword evidence="1" id="KW-0812">Transmembrane</keyword>
<organism evidence="3 4">
    <name type="scientific">Colwellia echini</name>
    <dbReference type="NCBI Taxonomy" id="1982103"/>
    <lineage>
        <taxon>Bacteria</taxon>
        <taxon>Pseudomonadati</taxon>
        <taxon>Pseudomonadota</taxon>
        <taxon>Gammaproteobacteria</taxon>
        <taxon>Alteromonadales</taxon>
        <taxon>Colwelliaceae</taxon>
        <taxon>Colwellia</taxon>
    </lineage>
</organism>
<keyword evidence="4" id="KW-1185">Reference proteome</keyword>
<accession>A0ABY3MV70</accession>
<feature type="domain" description="DUF6436" evidence="2">
    <location>
        <begin position="66"/>
        <end position="182"/>
    </location>
</feature>
<sequence length="183" mass="20527">MRTSNSSIPKFQLGIIFIWLSFTVVAFAYFSTEKLVRFDEDKKLVNVDYEAFSSYLSAYSEAKDTNEALPTSNNKYHTVLHFSTPNCDCQKYSDKHIKDINKLAVEHSFIVKNIVLHKDTLIPSTPSIALLDDSGVVIYFGPYGQGIACSQTSGYAQTMLNNYIKGYSANIVIKEAKGCYCKV</sequence>
<protein>
    <recommendedName>
        <fullName evidence="2">DUF6436 domain-containing protein</fullName>
    </recommendedName>
</protein>
<keyword evidence="1" id="KW-0472">Membrane</keyword>
<feature type="transmembrane region" description="Helical" evidence="1">
    <location>
        <begin position="12"/>
        <end position="30"/>
    </location>
</feature>
<dbReference type="InterPro" id="IPR045494">
    <property type="entry name" value="DUF6436"/>
</dbReference>
<gene>
    <name evidence="3" type="ORF">CWS31_012555</name>
</gene>
<proteinExistence type="predicted"/>
<dbReference type="RefSeq" id="WP_101343549.1">
    <property type="nucleotide sequence ID" value="NZ_PJAI02000014.1"/>
</dbReference>
<dbReference type="Pfam" id="PF20029">
    <property type="entry name" value="DUF6436"/>
    <property type="match status" value="1"/>
</dbReference>